<proteinExistence type="predicted"/>
<name>A0A7U6JGQ9_9GAMM</name>
<gene>
    <name evidence="1" type="ORF">TBH_C0110</name>
</gene>
<accession>A0A7U6JGQ9</accession>
<dbReference type="InterPro" id="IPR027417">
    <property type="entry name" value="P-loop_NTPase"/>
</dbReference>
<organism evidence="1 2">
    <name type="scientific">Thiolapillus brandeum</name>
    <dbReference type="NCBI Taxonomy" id="1076588"/>
    <lineage>
        <taxon>Bacteria</taxon>
        <taxon>Pseudomonadati</taxon>
        <taxon>Pseudomonadota</taxon>
        <taxon>Gammaproteobacteria</taxon>
        <taxon>Chromatiales</taxon>
        <taxon>Sedimenticolaceae</taxon>
        <taxon>Thiolapillus</taxon>
    </lineage>
</organism>
<evidence type="ECO:0000313" key="1">
    <source>
        <dbReference type="EMBL" id="BAO43058.1"/>
    </source>
</evidence>
<keyword evidence="2" id="KW-1185">Reference proteome</keyword>
<protein>
    <recommendedName>
        <fullName evidence="3">Sulfotransferase</fullName>
    </recommendedName>
</protein>
<sequence length="320" mass="36565">MAGLSRCSRDSPLRSCCLSRLRKDMECYNSLITCYAEERYEVNHSSAQPVVLATGMQSSGSTLLSWCFLQRPDMNGTLDGDTDLIPLLPVVPNAPYLWYKTTISSFTLAEQMAVLEDEGREVMPLLMVRDVRAVWMSLMKKPYGRNGVTAEDPPLRLRFRRFLNSWVFAREQGIPIFRYEDLAGDAEASLRGLCEDLGLSWDPAMLNWPKPAADIADARHGNARFMNADKAGLEAVFDPRLALRISGRIHEEDLVWLEETFAAFNQDMGYEQHHDGLELLPGRLLPSWEASRRLNWRLRQKPLRYLAVKLGLSRYRPRPQ</sequence>
<dbReference type="Gene3D" id="3.40.50.300">
    <property type="entry name" value="P-loop containing nucleotide triphosphate hydrolases"/>
    <property type="match status" value="1"/>
</dbReference>
<dbReference type="KEGG" id="tbn:TBH_C0110"/>
<dbReference type="EMBL" id="AP012273">
    <property type="protein sequence ID" value="BAO43058.1"/>
    <property type="molecule type" value="Genomic_DNA"/>
</dbReference>
<evidence type="ECO:0000313" key="2">
    <source>
        <dbReference type="Proteomes" id="UP000031631"/>
    </source>
</evidence>
<reference evidence="1 2" key="1">
    <citation type="journal article" date="2014" name="PLoS ONE">
        <title>Physiological and genomic features of a novel sulfur-oxidizing gammaproteobacterium belonging to a previously uncultivated symbiotic lineage isolated from a hydrothermal vent.</title>
        <authorList>
            <person name="Nunoura T."/>
            <person name="Takaki Y."/>
            <person name="Kazama H."/>
            <person name="Kakuta J."/>
            <person name="Shimamura S."/>
            <person name="Makita H."/>
            <person name="Hirai M."/>
            <person name="Miyazaki M."/>
            <person name="Takai K."/>
        </authorList>
    </citation>
    <scope>NUCLEOTIDE SEQUENCE [LARGE SCALE GENOMIC DNA]</scope>
    <source>
        <strain evidence="1 2">Hiromi1</strain>
    </source>
</reference>
<dbReference type="Proteomes" id="UP000031631">
    <property type="component" value="Chromosome"/>
</dbReference>
<dbReference type="AlphaFoldDB" id="A0A7U6JGQ9"/>
<evidence type="ECO:0008006" key="3">
    <source>
        <dbReference type="Google" id="ProtNLM"/>
    </source>
</evidence>
<dbReference type="SUPFAM" id="SSF52540">
    <property type="entry name" value="P-loop containing nucleoside triphosphate hydrolases"/>
    <property type="match status" value="1"/>
</dbReference>